<feature type="compositionally biased region" description="Basic and acidic residues" evidence="1">
    <location>
        <begin position="133"/>
        <end position="143"/>
    </location>
</feature>
<dbReference type="AlphaFoldDB" id="A0ABC8YDD3"/>
<keyword evidence="3" id="KW-1185">Reference proteome</keyword>
<dbReference type="Proteomes" id="UP001497457">
    <property type="component" value="Chromosome 16b"/>
</dbReference>
<organism evidence="2 3">
    <name type="scientific">Urochloa decumbens</name>
    <dbReference type="NCBI Taxonomy" id="240449"/>
    <lineage>
        <taxon>Eukaryota</taxon>
        <taxon>Viridiplantae</taxon>
        <taxon>Streptophyta</taxon>
        <taxon>Embryophyta</taxon>
        <taxon>Tracheophyta</taxon>
        <taxon>Spermatophyta</taxon>
        <taxon>Magnoliopsida</taxon>
        <taxon>Liliopsida</taxon>
        <taxon>Poales</taxon>
        <taxon>Poaceae</taxon>
        <taxon>PACMAD clade</taxon>
        <taxon>Panicoideae</taxon>
        <taxon>Panicodae</taxon>
        <taxon>Paniceae</taxon>
        <taxon>Melinidinae</taxon>
        <taxon>Urochloa</taxon>
    </lineage>
</organism>
<feature type="region of interest" description="Disordered" evidence="1">
    <location>
        <begin position="71"/>
        <end position="92"/>
    </location>
</feature>
<evidence type="ECO:0000313" key="2">
    <source>
        <dbReference type="EMBL" id="CAL4942440.1"/>
    </source>
</evidence>
<evidence type="ECO:0000313" key="3">
    <source>
        <dbReference type="Proteomes" id="UP001497457"/>
    </source>
</evidence>
<dbReference type="EMBL" id="OZ075126">
    <property type="protein sequence ID" value="CAL4942440.1"/>
    <property type="molecule type" value="Genomic_DNA"/>
</dbReference>
<feature type="compositionally biased region" description="Basic and acidic residues" evidence="1">
    <location>
        <begin position="189"/>
        <end position="198"/>
    </location>
</feature>
<protein>
    <submittedName>
        <fullName evidence="2">Uncharacterized protein</fullName>
    </submittedName>
</protein>
<reference evidence="2" key="1">
    <citation type="submission" date="2024-10" db="EMBL/GenBank/DDBJ databases">
        <authorList>
            <person name="Ryan C."/>
        </authorList>
    </citation>
    <scope>NUCLEOTIDE SEQUENCE [LARGE SCALE GENOMIC DNA]</scope>
</reference>
<feature type="compositionally biased region" description="Basic and acidic residues" evidence="1">
    <location>
        <begin position="81"/>
        <end position="92"/>
    </location>
</feature>
<feature type="region of interest" description="Disordered" evidence="1">
    <location>
        <begin position="112"/>
        <end position="207"/>
    </location>
</feature>
<sequence length="296" mass="31748">MPPAEEEGVAPAAASASRRRRVSWGAVFCFGSRRERGEEALEEGTPPWWQRWFRRRKRRTVPVVDGDLVVPGSRSTACPDVTRRGADDDKEPRKKGFRLLGYCFLTPAARTPAGRKSCSLSQHSTTDSGSGRSTHDKRQRQPENDAEPQQPPTRRSPSPEAPARSLTQANDVSRSRRAAAATRTRTRIRPSDNEELGKSESSARGPPCRLKALSAGAGAGAFGPVVGLSVVAAVSMAGLLGGRLWAVACVCAWLAALSGIRQREAGSGTPAGIRGGEEAVAHVDSRDCKKLISKLF</sequence>
<dbReference type="PANTHER" id="PTHR34379">
    <property type="entry name" value="OS07G0553800 PROTEIN"/>
    <property type="match status" value="1"/>
</dbReference>
<proteinExistence type="predicted"/>
<evidence type="ECO:0000256" key="1">
    <source>
        <dbReference type="SAM" id="MobiDB-lite"/>
    </source>
</evidence>
<accession>A0ABC8YDD3</accession>
<dbReference type="PANTHER" id="PTHR34379:SF19">
    <property type="entry name" value="OS10G0485900 PROTEIN"/>
    <property type="match status" value="1"/>
</dbReference>
<dbReference type="InterPro" id="IPR040411">
    <property type="entry name" value="At5g23160-like"/>
</dbReference>
<feature type="compositionally biased region" description="Polar residues" evidence="1">
    <location>
        <begin position="118"/>
        <end position="132"/>
    </location>
</feature>
<name>A0ABC8YDD3_9POAL</name>
<gene>
    <name evidence="2" type="ORF">URODEC1_LOCUS33589</name>
</gene>